<comment type="caution">
    <text evidence="6">The sequence shown here is derived from an EMBL/GenBank/DDBJ whole genome shotgun (WGS) entry which is preliminary data.</text>
</comment>
<dbReference type="InterPro" id="IPR036388">
    <property type="entry name" value="WH-like_DNA-bd_sf"/>
</dbReference>
<dbReference type="EMBL" id="RSEJ01000006">
    <property type="protein sequence ID" value="NBI52467.1"/>
    <property type="molecule type" value="Genomic_DNA"/>
</dbReference>
<dbReference type="Gene3D" id="1.10.10.10">
    <property type="entry name" value="Winged helix-like DNA-binding domain superfamily/Winged helix DNA-binding domain"/>
    <property type="match status" value="1"/>
</dbReference>
<dbReference type="PANTHER" id="PTHR30419:SF8">
    <property type="entry name" value="NITROGEN ASSIMILATION TRANSCRIPTIONAL ACTIVATOR-RELATED"/>
    <property type="match status" value="1"/>
</dbReference>
<keyword evidence="2" id="KW-0805">Transcription regulation</keyword>
<gene>
    <name evidence="6" type="ORF">EIZ48_07765</name>
</gene>
<evidence type="ECO:0000256" key="3">
    <source>
        <dbReference type="ARBA" id="ARBA00023125"/>
    </source>
</evidence>
<sequence length="296" mass="33062">MDIKRLHYFTVLAQTGNFTKAADQLGIAQSALSISIQKLEQQLELKLINRTERQMSLTADGQVLLRHARKILEDVDQAKKELQELKGLDSGVINFGVSAMLGSYYLPDTLALFKQTYPGIQINIQEAGTATLEKMLLDGQLDLALIRSDRSHDQIRHITLAEEQIVACVPSTHPFAEEGSITLEQFCQQPLVLFRDGYFLREAVSRYCLQQKITPDVRFETNLIELLKSLVRKEIGICTCLPIILGDETDLVTVPFEPPIPLHLGIGWKSSHYLSSAARAFVSFLQTELNAPAGNV</sequence>
<dbReference type="PRINTS" id="PR00039">
    <property type="entry name" value="HTHLYSR"/>
</dbReference>
<evidence type="ECO:0000256" key="1">
    <source>
        <dbReference type="ARBA" id="ARBA00009437"/>
    </source>
</evidence>
<proteinExistence type="inferred from homology"/>
<keyword evidence="4" id="KW-0804">Transcription</keyword>
<accession>A0ABW9YFA1</accession>
<dbReference type="Pfam" id="PF03466">
    <property type="entry name" value="LysR_substrate"/>
    <property type="match status" value="1"/>
</dbReference>
<dbReference type="InterPro" id="IPR005119">
    <property type="entry name" value="LysR_subst-bd"/>
</dbReference>
<feature type="domain" description="HTH lysR-type" evidence="5">
    <location>
        <begin position="1"/>
        <end position="58"/>
    </location>
</feature>
<protein>
    <submittedName>
        <fullName evidence="6">LysR family transcriptional regulator</fullName>
    </submittedName>
</protein>
<dbReference type="InterPro" id="IPR050950">
    <property type="entry name" value="HTH-type_LysR_regulators"/>
</dbReference>
<dbReference type="Gene3D" id="3.40.190.290">
    <property type="match status" value="1"/>
</dbReference>
<evidence type="ECO:0000256" key="2">
    <source>
        <dbReference type="ARBA" id="ARBA00023015"/>
    </source>
</evidence>
<keyword evidence="3" id="KW-0238">DNA-binding</keyword>
<dbReference type="PROSITE" id="PS50931">
    <property type="entry name" value="HTH_LYSR"/>
    <property type="match status" value="1"/>
</dbReference>
<reference evidence="6 7" key="1">
    <citation type="journal article" date="2017" name="Int. J. Syst. Evol. Microbiol.">
        <title>Photobacterium alginatilyticum sp. nov., a marine bacterium isolated from bottom seawater.</title>
        <authorList>
            <person name="Wang X."/>
            <person name="Wang Y."/>
            <person name="Yang X."/>
            <person name="Sun H."/>
            <person name="Li B."/>
            <person name="Zhang X.H."/>
        </authorList>
    </citation>
    <scope>NUCLEOTIDE SEQUENCE [LARGE SCALE GENOMIC DNA]</scope>
    <source>
        <strain evidence="6 7">P03D4</strain>
    </source>
</reference>
<name>A0ABW9YFA1_9GAMM</name>
<dbReference type="SUPFAM" id="SSF46785">
    <property type="entry name" value="Winged helix' DNA-binding domain"/>
    <property type="match status" value="1"/>
</dbReference>
<dbReference type="InterPro" id="IPR000847">
    <property type="entry name" value="LysR_HTH_N"/>
</dbReference>
<dbReference type="RefSeq" id="WP_160650022.1">
    <property type="nucleotide sequence ID" value="NZ_RSEJ01000006.1"/>
</dbReference>
<organism evidence="6 7">
    <name type="scientific">Photobacterium alginatilyticum</name>
    <dbReference type="NCBI Taxonomy" id="1775171"/>
    <lineage>
        <taxon>Bacteria</taxon>
        <taxon>Pseudomonadati</taxon>
        <taxon>Pseudomonadota</taxon>
        <taxon>Gammaproteobacteria</taxon>
        <taxon>Vibrionales</taxon>
        <taxon>Vibrionaceae</taxon>
        <taxon>Photobacterium</taxon>
    </lineage>
</organism>
<keyword evidence="7" id="KW-1185">Reference proteome</keyword>
<evidence type="ECO:0000259" key="5">
    <source>
        <dbReference type="PROSITE" id="PS50931"/>
    </source>
</evidence>
<dbReference type="InterPro" id="IPR036390">
    <property type="entry name" value="WH_DNA-bd_sf"/>
</dbReference>
<evidence type="ECO:0000256" key="4">
    <source>
        <dbReference type="ARBA" id="ARBA00023163"/>
    </source>
</evidence>
<dbReference type="Pfam" id="PF00126">
    <property type="entry name" value="HTH_1"/>
    <property type="match status" value="1"/>
</dbReference>
<dbReference type="Proteomes" id="UP000738517">
    <property type="component" value="Unassembled WGS sequence"/>
</dbReference>
<dbReference type="SUPFAM" id="SSF53850">
    <property type="entry name" value="Periplasmic binding protein-like II"/>
    <property type="match status" value="1"/>
</dbReference>
<dbReference type="PANTHER" id="PTHR30419">
    <property type="entry name" value="HTH-TYPE TRANSCRIPTIONAL REGULATOR YBHD"/>
    <property type="match status" value="1"/>
</dbReference>
<dbReference type="CDD" id="cd05466">
    <property type="entry name" value="PBP2_LTTR_substrate"/>
    <property type="match status" value="1"/>
</dbReference>
<evidence type="ECO:0000313" key="7">
    <source>
        <dbReference type="Proteomes" id="UP000738517"/>
    </source>
</evidence>
<comment type="similarity">
    <text evidence="1">Belongs to the LysR transcriptional regulatory family.</text>
</comment>
<evidence type="ECO:0000313" key="6">
    <source>
        <dbReference type="EMBL" id="NBI52467.1"/>
    </source>
</evidence>